<evidence type="ECO:0000256" key="3">
    <source>
        <dbReference type="ARBA" id="ARBA00022475"/>
    </source>
</evidence>
<dbReference type="OrthoDB" id="6136301at2759"/>
<sequence length="419" mass="48167">MDSTVNTVSSPSKLLPRACHERVSTAENEKDKCQEKSLVETSHLEFDEVDGIRGKANFNWLDVVCIVVSIISYVADLVTDGFMAATYFLSREHYWYFGFTLLFVAIPALTMSGLSTKWYIKDQNNQNFPPVSKCTWVFRIFCLIFFLAPVARYVDTLRYGLQSRKAKKKKDYTKMGQCYARMAYEDADATFLRLFECFMESAPQLVLQLYIMAKQPFSFGTDPIAVTFQAASVVTSVVSLAWALTTYNRSLRFAQVDKENIHLLGTCVLFLAHLFGIVADSFPLSVFVSCTRFIWPIVLGHWILMAIWLWLQQTAACSTRIEEFFFCLILAIIHIFTFFNVKPDRTRFRYAFYYTVCFLENTILMVLWWIAVSDNPPPRPWFIFPAMIGQIGSFALSISRWIFLKISSHRVLPLSGMAT</sequence>
<accession>A0A8J2WCP0</accession>
<dbReference type="GO" id="GO:1902742">
    <property type="term" value="P:apoptotic process involved in development"/>
    <property type="evidence" value="ECO:0007669"/>
    <property type="project" value="TreeGrafter"/>
</dbReference>
<dbReference type="PANTHER" id="PTHR16024:SF6">
    <property type="entry name" value="XK-RELATED PROTEIN"/>
    <property type="match status" value="1"/>
</dbReference>
<keyword evidence="4 7" id="KW-0812">Transmembrane</keyword>
<dbReference type="PANTHER" id="PTHR16024">
    <property type="entry name" value="XK-RELATED PROTEIN"/>
    <property type="match status" value="1"/>
</dbReference>
<dbReference type="GO" id="GO:0005886">
    <property type="term" value="C:plasma membrane"/>
    <property type="evidence" value="ECO:0007669"/>
    <property type="project" value="UniProtKB-SubCell"/>
</dbReference>
<feature type="transmembrane region" description="Helical" evidence="7">
    <location>
        <begin position="382"/>
        <end position="403"/>
    </location>
</feature>
<feature type="transmembrane region" description="Helical" evidence="7">
    <location>
        <begin position="293"/>
        <end position="311"/>
    </location>
</feature>
<feature type="transmembrane region" description="Helical" evidence="7">
    <location>
        <begin position="58"/>
        <end position="75"/>
    </location>
</feature>
<dbReference type="Proteomes" id="UP000789390">
    <property type="component" value="Unassembled WGS sequence"/>
</dbReference>
<evidence type="ECO:0000256" key="1">
    <source>
        <dbReference type="ARBA" id="ARBA00004651"/>
    </source>
</evidence>
<dbReference type="GO" id="GO:0043652">
    <property type="term" value="P:engulfment of apoptotic cell"/>
    <property type="evidence" value="ECO:0007669"/>
    <property type="project" value="TreeGrafter"/>
</dbReference>
<dbReference type="AlphaFoldDB" id="A0A8J2WCP0"/>
<dbReference type="InterPro" id="IPR050895">
    <property type="entry name" value="XK-related_scramblase"/>
</dbReference>
<comment type="caution">
    <text evidence="8">The sequence shown here is derived from an EMBL/GenBank/DDBJ whole genome shotgun (WGS) entry which is preliminary data.</text>
</comment>
<gene>
    <name evidence="8" type="ORF">DGAL_LOCUS17055</name>
</gene>
<protein>
    <recommendedName>
        <fullName evidence="7">XK-related protein</fullName>
    </recommendedName>
</protein>
<evidence type="ECO:0000313" key="9">
    <source>
        <dbReference type="Proteomes" id="UP000789390"/>
    </source>
</evidence>
<dbReference type="InterPro" id="IPR018629">
    <property type="entry name" value="XK-rel"/>
</dbReference>
<keyword evidence="3" id="KW-1003">Cell membrane</keyword>
<feature type="transmembrane region" description="Helical" evidence="7">
    <location>
        <begin position="263"/>
        <end position="286"/>
    </location>
</feature>
<feature type="transmembrane region" description="Helical" evidence="7">
    <location>
        <begin position="351"/>
        <end position="370"/>
    </location>
</feature>
<feature type="transmembrane region" description="Helical" evidence="7">
    <location>
        <begin position="136"/>
        <end position="154"/>
    </location>
</feature>
<feature type="transmembrane region" description="Helical" evidence="7">
    <location>
        <begin position="224"/>
        <end position="243"/>
    </location>
</feature>
<feature type="transmembrane region" description="Helical" evidence="7">
    <location>
        <begin position="95"/>
        <end position="115"/>
    </location>
</feature>
<keyword evidence="5 7" id="KW-1133">Transmembrane helix</keyword>
<reference evidence="8" key="1">
    <citation type="submission" date="2021-11" db="EMBL/GenBank/DDBJ databases">
        <authorList>
            <person name="Schell T."/>
        </authorList>
    </citation>
    <scope>NUCLEOTIDE SEQUENCE</scope>
    <source>
        <strain evidence="8">M5</strain>
    </source>
</reference>
<comment type="similarity">
    <text evidence="2 7">Belongs to the XK family.</text>
</comment>
<evidence type="ECO:0000256" key="4">
    <source>
        <dbReference type="ARBA" id="ARBA00022692"/>
    </source>
</evidence>
<evidence type="ECO:0000256" key="5">
    <source>
        <dbReference type="ARBA" id="ARBA00022989"/>
    </source>
</evidence>
<organism evidence="8 9">
    <name type="scientific">Daphnia galeata</name>
    <dbReference type="NCBI Taxonomy" id="27404"/>
    <lineage>
        <taxon>Eukaryota</taxon>
        <taxon>Metazoa</taxon>
        <taxon>Ecdysozoa</taxon>
        <taxon>Arthropoda</taxon>
        <taxon>Crustacea</taxon>
        <taxon>Branchiopoda</taxon>
        <taxon>Diplostraca</taxon>
        <taxon>Cladocera</taxon>
        <taxon>Anomopoda</taxon>
        <taxon>Daphniidae</taxon>
        <taxon>Daphnia</taxon>
    </lineage>
</organism>
<evidence type="ECO:0000256" key="6">
    <source>
        <dbReference type="ARBA" id="ARBA00023136"/>
    </source>
</evidence>
<evidence type="ECO:0000256" key="2">
    <source>
        <dbReference type="ARBA" id="ARBA00008789"/>
    </source>
</evidence>
<dbReference type="Pfam" id="PF09815">
    <property type="entry name" value="XK-related"/>
    <property type="match status" value="1"/>
</dbReference>
<evidence type="ECO:0000313" key="8">
    <source>
        <dbReference type="EMBL" id="CAH0113253.1"/>
    </source>
</evidence>
<comment type="subcellular location">
    <subcellularLocation>
        <location evidence="1">Cell membrane</location>
        <topology evidence="1">Multi-pass membrane protein</topology>
    </subcellularLocation>
    <subcellularLocation>
        <location evidence="7">Membrane</location>
        <topology evidence="7">Multi-pass membrane protein</topology>
    </subcellularLocation>
</comment>
<proteinExistence type="inferred from homology"/>
<keyword evidence="6 7" id="KW-0472">Membrane</keyword>
<dbReference type="GO" id="GO:0070782">
    <property type="term" value="P:phosphatidylserine exposure on apoptotic cell surface"/>
    <property type="evidence" value="ECO:0007669"/>
    <property type="project" value="TreeGrafter"/>
</dbReference>
<dbReference type="EMBL" id="CAKKLH010000336">
    <property type="protein sequence ID" value="CAH0113253.1"/>
    <property type="molecule type" value="Genomic_DNA"/>
</dbReference>
<name>A0A8J2WCP0_9CRUS</name>
<evidence type="ECO:0000256" key="7">
    <source>
        <dbReference type="RuleBase" id="RU910716"/>
    </source>
</evidence>
<keyword evidence="9" id="KW-1185">Reference proteome</keyword>